<protein>
    <submittedName>
        <fullName evidence="4">Uncharacterized protein</fullName>
    </submittedName>
</protein>
<gene>
    <name evidence="4" type="ORF">H696_01213</name>
</gene>
<dbReference type="AlphaFoldDB" id="A0A058ZBJ3"/>
<dbReference type="GO" id="GO:0005634">
    <property type="term" value="C:nucleus"/>
    <property type="evidence" value="ECO:0007669"/>
    <property type="project" value="TreeGrafter"/>
</dbReference>
<evidence type="ECO:0000256" key="2">
    <source>
        <dbReference type="ARBA" id="ARBA00022614"/>
    </source>
</evidence>
<dbReference type="GO" id="GO:0005096">
    <property type="term" value="F:GTPase activator activity"/>
    <property type="evidence" value="ECO:0007669"/>
    <property type="project" value="UniProtKB-KW"/>
</dbReference>
<organism evidence="4">
    <name type="scientific">Fonticula alba</name>
    <name type="common">Slime mold</name>
    <dbReference type="NCBI Taxonomy" id="691883"/>
    <lineage>
        <taxon>Eukaryota</taxon>
        <taxon>Rotosphaerida</taxon>
        <taxon>Fonticulaceae</taxon>
        <taxon>Fonticula</taxon>
    </lineage>
</organism>
<dbReference type="SMART" id="SM00368">
    <property type="entry name" value="LRR_RI"/>
    <property type="match status" value="6"/>
</dbReference>
<dbReference type="Pfam" id="PF13516">
    <property type="entry name" value="LRR_6"/>
    <property type="match status" value="3"/>
</dbReference>
<dbReference type="InterPro" id="IPR032675">
    <property type="entry name" value="LRR_dom_sf"/>
</dbReference>
<keyword evidence="2" id="KW-0433">Leucine-rich repeat</keyword>
<dbReference type="GO" id="GO:0031267">
    <property type="term" value="F:small GTPase binding"/>
    <property type="evidence" value="ECO:0007669"/>
    <property type="project" value="TreeGrafter"/>
</dbReference>
<dbReference type="GeneID" id="20525938"/>
<dbReference type="InterPro" id="IPR001611">
    <property type="entry name" value="Leu-rich_rpt"/>
</dbReference>
<name>A0A058ZBJ3_FONAL</name>
<dbReference type="PANTHER" id="PTHR24113">
    <property type="entry name" value="RAN GTPASE-ACTIVATING PROTEIN 1"/>
    <property type="match status" value="1"/>
</dbReference>
<accession>A0A058ZBJ3</accession>
<evidence type="ECO:0000256" key="3">
    <source>
        <dbReference type="ARBA" id="ARBA00022737"/>
    </source>
</evidence>
<dbReference type="eggNOG" id="KOG4308">
    <property type="taxonomic scope" value="Eukaryota"/>
</dbReference>
<keyword evidence="5" id="KW-1185">Reference proteome</keyword>
<reference evidence="4" key="1">
    <citation type="submission" date="2013-04" db="EMBL/GenBank/DDBJ databases">
        <title>The Genome Sequence of Fonticula alba ATCC 38817.</title>
        <authorList>
            <consortium name="The Broad Institute Genomics Platform"/>
            <person name="Russ C."/>
            <person name="Cuomo C."/>
            <person name="Burger G."/>
            <person name="Gray M.W."/>
            <person name="Holland P.W.H."/>
            <person name="King N."/>
            <person name="Lang F.B.F."/>
            <person name="Roger A.J."/>
            <person name="Ruiz-Trillo I."/>
            <person name="Brown M."/>
            <person name="Walker B."/>
            <person name="Young S."/>
            <person name="Zeng Q."/>
            <person name="Gargeya S."/>
            <person name="Fitzgerald M."/>
            <person name="Haas B."/>
            <person name="Abouelleil A."/>
            <person name="Allen A.W."/>
            <person name="Alvarado L."/>
            <person name="Arachchi H.M."/>
            <person name="Berlin A.M."/>
            <person name="Chapman S.B."/>
            <person name="Gainer-Dewar J."/>
            <person name="Goldberg J."/>
            <person name="Griggs A."/>
            <person name="Gujja S."/>
            <person name="Hansen M."/>
            <person name="Howarth C."/>
            <person name="Imamovic A."/>
            <person name="Ireland A."/>
            <person name="Larimer J."/>
            <person name="McCowan C."/>
            <person name="Murphy C."/>
            <person name="Pearson M."/>
            <person name="Poon T.W."/>
            <person name="Priest M."/>
            <person name="Roberts A."/>
            <person name="Saif S."/>
            <person name="Shea T."/>
            <person name="Sisk P."/>
            <person name="Sykes S."/>
            <person name="Wortman J."/>
            <person name="Nusbaum C."/>
            <person name="Birren B."/>
        </authorList>
    </citation>
    <scope>NUCLEOTIDE SEQUENCE [LARGE SCALE GENOMIC DNA]</scope>
    <source>
        <strain evidence="4">ATCC 38817</strain>
    </source>
</reference>
<dbReference type="RefSeq" id="XP_009493373.1">
    <property type="nucleotide sequence ID" value="XM_009495098.1"/>
</dbReference>
<dbReference type="SUPFAM" id="SSF52047">
    <property type="entry name" value="RNI-like"/>
    <property type="match status" value="1"/>
</dbReference>
<keyword evidence="3" id="KW-0677">Repeat</keyword>
<proteinExistence type="predicted"/>
<keyword evidence="1" id="KW-0343">GTPase activation</keyword>
<dbReference type="GO" id="GO:0005829">
    <property type="term" value="C:cytosol"/>
    <property type="evidence" value="ECO:0007669"/>
    <property type="project" value="TreeGrafter"/>
</dbReference>
<dbReference type="GO" id="GO:0048471">
    <property type="term" value="C:perinuclear region of cytoplasm"/>
    <property type="evidence" value="ECO:0007669"/>
    <property type="project" value="TreeGrafter"/>
</dbReference>
<dbReference type="Proteomes" id="UP000030693">
    <property type="component" value="Unassembled WGS sequence"/>
</dbReference>
<dbReference type="PANTHER" id="PTHR24113:SF12">
    <property type="entry name" value="RAN GTPASE-ACTIVATING PROTEIN 1"/>
    <property type="match status" value="1"/>
</dbReference>
<dbReference type="OrthoDB" id="120976at2759"/>
<evidence type="ECO:0000313" key="5">
    <source>
        <dbReference type="Proteomes" id="UP000030693"/>
    </source>
</evidence>
<dbReference type="STRING" id="691883.A0A058ZBJ3"/>
<sequence>MILGQFLSSGHGDPEGYIRGRLDNHVSSPVLDVVKAFLGPRPTDGSSLASGAAATAGPRHGSVSISGVPLGQPDVDLLANLLSGPHRVGSIDLTGNLIGDQGACSIATALRECTSVTEVTLAGQCITSQGALALAEALAGDLSDPAAATATSTVRDPSCCPSHRAFGHHHPASMAPPDYDEVMRLALGSRRRPEEYLTIHRHFAGKVTPMTCGAERQAEPTFAASCRPTRNLSVRSLALPHNMLGDMGALQLAAALLRGAVVEHLDLSDNGISCVGLQALAIALQRGAQLKSLQLDFNRIASEGVILLLGALKENTSLESLSLRGNQIDEDILPHLAEVLAQNSTLHTIDLSSNVFSWPIDSDGPDVSSSAEDDSRAMNGSPEAVRRALVNSLDANTTLRCLHM</sequence>
<dbReference type="EMBL" id="KB932202">
    <property type="protein sequence ID" value="KCV71795.1"/>
    <property type="molecule type" value="Genomic_DNA"/>
</dbReference>
<dbReference type="InterPro" id="IPR027038">
    <property type="entry name" value="RanGap"/>
</dbReference>
<evidence type="ECO:0000256" key="1">
    <source>
        <dbReference type="ARBA" id="ARBA00022468"/>
    </source>
</evidence>
<dbReference type="Gene3D" id="3.80.10.10">
    <property type="entry name" value="Ribonuclease Inhibitor"/>
    <property type="match status" value="3"/>
</dbReference>
<dbReference type="GO" id="GO:0006913">
    <property type="term" value="P:nucleocytoplasmic transport"/>
    <property type="evidence" value="ECO:0007669"/>
    <property type="project" value="TreeGrafter"/>
</dbReference>
<evidence type="ECO:0000313" key="4">
    <source>
        <dbReference type="EMBL" id="KCV71795.1"/>
    </source>
</evidence>